<comment type="caution">
    <text evidence="2">The sequence shown here is derived from an EMBL/GenBank/DDBJ whole genome shotgun (WGS) entry which is preliminary data.</text>
</comment>
<dbReference type="AlphaFoldDB" id="A0A9P5P6N3"/>
<accession>A0A9P5P6N3</accession>
<name>A0A9P5P6N3_9AGAR</name>
<evidence type="ECO:0000256" key="1">
    <source>
        <dbReference type="SAM" id="MobiDB-lite"/>
    </source>
</evidence>
<keyword evidence="3" id="KW-1185">Reference proteome</keyword>
<dbReference type="Proteomes" id="UP000772434">
    <property type="component" value="Unassembled WGS sequence"/>
</dbReference>
<proteinExistence type="predicted"/>
<protein>
    <submittedName>
        <fullName evidence="2">Uncharacterized protein</fullName>
    </submittedName>
</protein>
<sequence length="144" mass="16108">MDRILITVQRNFVHRHSNILQWEEEVASNVEESPQEASEPPAKRKKVSKNQGKKAKGHDFWSMVDEWYGEKMKELGTKITDPGWKQLLEDFVNFDEPGFIGPCPCPDSAQINSSSQSPLSNTQNQPFRSAGAPGSGVLALCHNI</sequence>
<gene>
    <name evidence="2" type="ORF">BDP27DRAFT_1436519</name>
</gene>
<dbReference type="OrthoDB" id="3269273at2759"/>
<evidence type="ECO:0000313" key="3">
    <source>
        <dbReference type="Proteomes" id="UP000772434"/>
    </source>
</evidence>
<feature type="region of interest" description="Disordered" evidence="1">
    <location>
        <begin position="26"/>
        <end position="56"/>
    </location>
</feature>
<dbReference type="EMBL" id="JADNRY010000693">
    <property type="protein sequence ID" value="KAF9029674.1"/>
    <property type="molecule type" value="Genomic_DNA"/>
</dbReference>
<feature type="region of interest" description="Disordered" evidence="1">
    <location>
        <begin position="106"/>
        <end position="135"/>
    </location>
</feature>
<feature type="compositionally biased region" description="Basic residues" evidence="1">
    <location>
        <begin position="43"/>
        <end position="56"/>
    </location>
</feature>
<reference evidence="2" key="1">
    <citation type="submission" date="2020-11" db="EMBL/GenBank/DDBJ databases">
        <authorList>
            <consortium name="DOE Joint Genome Institute"/>
            <person name="Ahrendt S."/>
            <person name="Riley R."/>
            <person name="Andreopoulos W."/>
            <person name="Labutti K."/>
            <person name="Pangilinan J."/>
            <person name="Ruiz-Duenas F.J."/>
            <person name="Barrasa J.M."/>
            <person name="Sanchez-Garcia M."/>
            <person name="Camarero S."/>
            <person name="Miyauchi S."/>
            <person name="Serrano A."/>
            <person name="Linde D."/>
            <person name="Babiker R."/>
            <person name="Drula E."/>
            <person name="Ayuso-Fernandez I."/>
            <person name="Pacheco R."/>
            <person name="Padilla G."/>
            <person name="Ferreira P."/>
            <person name="Barriuso J."/>
            <person name="Kellner H."/>
            <person name="Castanera R."/>
            <person name="Alfaro M."/>
            <person name="Ramirez L."/>
            <person name="Pisabarro A.G."/>
            <person name="Kuo A."/>
            <person name="Tritt A."/>
            <person name="Lipzen A."/>
            <person name="He G."/>
            <person name="Yan M."/>
            <person name="Ng V."/>
            <person name="Cullen D."/>
            <person name="Martin F."/>
            <person name="Rosso M.-N."/>
            <person name="Henrissat B."/>
            <person name="Hibbett D."/>
            <person name="Martinez A.T."/>
            <person name="Grigoriev I.V."/>
        </authorList>
    </citation>
    <scope>NUCLEOTIDE SEQUENCE</scope>
    <source>
        <strain evidence="2">AH 40177</strain>
    </source>
</reference>
<organism evidence="2 3">
    <name type="scientific">Rhodocollybia butyracea</name>
    <dbReference type="NCBI Taxonomy" id="206335"/>
    <lineage>
        <taxon>Eukaryota</taxon>
        <taxon>Fungi</taxon>
        <taxon>Dikarya</taxon>
        <taxon>Basidiomycota</taxon>
        <taxon>Agaricomycotina</taxon>
        <taxon>Agaricomycetes</taxon>
        <taxon>Agaricomycetidae</taxon>
        <taxon>Agaricales</taxon>
        <taxon>Marasmiineae</taxon>
        <taxon>Omphalotaceae</taxon>
        <taxon>Rhodocollybia</taxon>
    </lineage>
</organism>
<feature type="compositionally biased region" description="Polar residues" evidence="1">
    <location>
        <begin position="109"/>
        <end position="127"/>
    </location>
</feature>
<evidence type="ECO:0000313" key="2">
    <source>
        <dbReference type="EMBL" id="KAF9029674.1"/>
    </source>
</evidence>
<feature type="compositionally biased region" description="Low complexity" evidence="1">
    <location>
        <begin position="31"/>
        <end position="40"/>
    </location>
</feature>